<evidence type="ECO:0000259" key="1">
    <source>
        <dbReference type="Pfam" id="PF02467"/>
    </source>
</evidence>
<dbReference type="EMBL" id="KU998245">
    <property type="protein sequence ID" value="ANA86447.1"/>
    <property type="molecule type" value="Genomic_DNA"/>
</dbReference>
<dbReference type="Pfam" id="PF02467">
    <property type="entry name" value="Whib"/>
    <property type="match status" value="1"/>
</dbReference>
<keyword evidence="3" id="KW-1185">Reference proteome</keyword>
<proteinExistence type="predicted"/>
<dbReference type="InterPro" id="IPR034768">
    <property type="entry name" value="4FE4S_WBL"/>
</dbReference>
<dbReference type="GeneID" id="28800572"/>
<dbReference type="Proteomes" id="UP000204609">
    <property type="component" value="Segment"/>
</dbReference>
<evidence type="ECO:0000313" key="3">
    <source>
        <dbReference type="Proteomes" id="UP000204609"/>
    </source>
</evidence>
<dbReference type="OrthoDB" id="27261at10239"/>
<gene>
    <name evidence="2" type="primary">113</name>
    <name evidence="2" type="ORF">PBI_ONEUP_113</name>
</gene>
<feature type="domain" description="4Fe-4S Wbl-type" evidence="1">
    <location>
        <begin position="8"/>
        <end position="55"/>
    </location>
</feature>
<organism evidence="2 3">
    <name type="scientific">Gordonia phage OneUp</name>
    <dbReference type="NCBI Taxonomy" id="1838074"/>
    <lineage>
        <taxon>Viruses</taxon>
        <taxon>Duplodnaviria</taxon>
        <taxon>Heunggongvirae</taxon>
        <taxon>Uroviricota</taxon>
        <taxon>Caudoviricetes</taxon>
        <taxon>Oneupvirus</taxon>
        <taxon>Oneupvirus oneup</taxon>
    </lineage>
</organism>
<dbReference type="RefSeq" id="YP_009274529.1">
    <property type="nucleotide sequence ID" value="NC_030917.1"/>
</dbReference>
<protein>
    <recommendedName>
        <fullName evidence="1">4Fe-4S Wbl-type domain-containing protein</fullName>
    </recommendedName>
</protein>
<dbReference type="KEGG" id="vg:28800572"/>
<accession>A0A166Y9E3</accession>
<name>A0A166Y9E3_9CAUD</name>
<evidence type="ECO:0000313" key="2">
    <source>
        <dbReference type="EMBL" id="ANA86447.1"/>
    </source>
</evidence>
<reference evidence="3" key="1">
    <citation type="submission" date="2016-03" db="EMBL/GenBank/DDBJ databases">
        <authorList>
            <person name="Ploux O."/>
        </authorList>
    </citation>
    <scope>NUCLEOTIDE SEQUENCE [LARGE SCALE GENOMIC DNA]</scope>
</reference>
<sequence>MANDSRDWMIHAYCRGKDPKHWESDNRGGGQETKARNACAPCEMHQKCADYHIRDLKNCPPLGVVVAGIPVKESRDTDWDRQIDQLRQIARGTNGLEPTDPLQG</sequence>